<dbReference type="Gene3D" id="1.10.260.40">
    <property type="entry name" value="lambda repressor-like DNA-binding domains"/>
    <property type="match status" value="1"/>
</dbReference>
<sequence>MPNIASALKEEIARVARKVAKPGSEELRKQVTQQRGALAALKRRIDALERSLASVAKGGRARTRRVADEGGDENQSERHRFSAKGFAKQRERLGISAAAMGQLLGVSSLSVYKWESGKTRPRAKQIEKIASVRGLGKKEAAARLAEGGTISPAAQAGIFADSRQAATSVGSADQLAKEGRMAGKRPSTKTPALKKVSRRKAAPKGASSVKAAAKKTPTKMPAAKKPRPQKAPATKSTTAKRPVRRAAA</sequence>
<dbReference type="InterPro" id="IPR010982">
    <property type="entry name" value="Lambda_DNA-bd_dom_sf"/>
</dbReference>
<gene>
    <name evidence="3" type="ORF">GON04_00310</name>
</gene>
<accession>A0A6N8IM33</accession>
<evidence type="ECO:0000313" key="3">
    <source>
        <dbReference type="EMBL" id="MVQ27871.1"/>
    </source>
</evidence>
<dbReference type="AlphaFoldDB" id="A0A6N8IM33"/>
<dbReference type="GO" id="GO:0003677">
    <property type="term" value="F:DNA binding"/>
    <property type="evidence" value="ECO:0007669"/>
    <property type="project" value="InterPro"/>
</dbReference>
<feature type="region of interest" description="Disordered" evidence="1">
    <location>
        <begin position="56"/>
        <end position="80"/>
    </location>
</feature>
<evidence type="ECO:0000259" key="2">
    <source>
        <dbReference type="PROSITE" id="PS50943"/>
    </source>
</evidence>
<feature type="domain" description="HTH cro/C1-type" evidence="2">
    <location>
        <begin position="86"/>
        <end position="132"/>
    </location>
</feature>
<feature type="region of interest" description="Disordered" evidence="1">
    <location>
        <begin position="162"/>
        <end position="248"/>
    </location>
</feature>
<dbReference type="RefSeq" id="WP_157396015.1">
    <property type="nucleotide sequence ID" value="NZ_WSEL01000002.1"/>
</dbReference>
<protein>
    <submittedName>
        <fullName evidence="3">Helix-turn-helix domain-containing protein</fullName>
    </submittedName>
</protein>
<dbReference type="Pfam" id="PF01381">
    <property type="entry name" value="HTH_3"/>
    <property type="match status" value="1"/>
</dbReference>
<dbReference type="SUPFAM" id="SSF47413">
    <property type="entry name" value="lambda repressor-like DNA-binding domains"/>
    <property type="match status" value="1"/>
</dbReference>
<keyword evidence="4" id="KW-1185">Reference proteome</keyword>
<dbReference type="InterPro" id="IPR001387">
    <property type="entry name" value="Cro/C1-type_HTH"/>
</dbReference>
<dbReference type="EMBL" id="WSEL01000002">
    <property type="protein sequence ID" value="MVQ27871.1"/>
    <property type="molecule type" value="Genomic_DNA"/>
</dbReference>
<evidence type="ECO:0000313" key="4">
    <source>
        <dbReference type="Proteomes" id="UP000469385"/>
    </source>
</evidence>
<dbReference type="PROSITE" id="PS50943">
    <property type="entry name" value="HTH_CROC1"/>
    <property type="match status" value="1"/>
</dbReference>
<dbReference type="Proteomes" id="UP000469385">
    <property type="component" value="Unassembled WGS sequence"/>
</dbReference>
<dbReference type="CDD" id="cd00093">
    <property type="entry name" value="HTH_XRE"/>
    <property type="match status" value="1"/>
</dbReference>
<name>A0A6N8IM33_9BURK</name>
<feature type="compositionally biased region" description="Basic residues" evidence="1">
    <location>
        <begin position="212"/>
        <end position="228"/>
    </location>
</feature>
<proteinExistence type="predicted"/>
<organism evidence="3 4">
    <name type="scientific">Ramlibacter pinisoli</name>
    <dbReference type="NCBI Taxonomy" id="2682844"/>
    <lineage>
        <taxon>Bacteria</taxon>
        <taxon>Pseudomonadati</taxon>
        <taxon>Pseudomonadota</taxon>
        <taxon>Betaproteobacteria</taxon>
        <taxon>Burkholderiales</taxon>
        <taxon>Comamonadaceae</taxon>
        <taxon>Ramlibacter</taxon>
    </lineage>
</organism>
<reference evidence="3 4" key="1">
    <citation type="submission" date="2019-12" db="EMBL/GenBank/DDBJ databases">
        <authorList>
            <person name="Huq M.A."/>
        </authorList>
    </citation>
    <scope>NUCLEOTIDE SEQUENCE [LARGE SCALE GENOMIC DNA]</scope>
    <source>
        <strain evidence="3 4">MAH-25</strain>
    </source>
</reference>
<comment type="caution">
    <text evidence="3">The sequence shown here is derived from an EMBL/GenBank/DDBJ whole genome shotgun (WGS) entry which is preliminary data.</text>
</comment>
<evidence type="ECO:0000256" key="1">
    <source>
        <dbReference type="SAM" id="MobiDB-lite"/>
    </source>
</evidence>
<dbReference type="SMART" id="SM00530">
    <property type="entry name" value="HTH_XRE"/>
    <property type="match status" value="1"/>
</dbReference>